<accession>A0A4Y7RUC1</accession>
<name>A0A4Y7RUC1_9FIRM</name>
<dbReference type="EMBL" id="QFFZ01000007">
    <property type="protein sequence ID" value="TEB12370.1"/>
    <property type="molecule type" value="Genomic_DNA"/>
</dbReference>
<dbReference type="GO" id="GO:0015035">
    <property type="term" value="F:protein-disulfide reductase activity"/>
    <property type="evidence" value="ECO:0007669"/>
    <property type="project" value="TreeGrafter"/>
</dbReference>
<protein>
    <submittedName>
        <fullName evidence="4">Thioredoxin 1</fullName>
    </submittedName>
</protein>
<dbReference type="OrthoDB" id="1906716at2"/>
<organism evidence="4 5">
    <name type="scientific">Pelotomaculum propionicicum</name>
    <dbReference type="NCBI Taxonomy" id="258475"/>
    <lineage>
        <taxon>Bacteria</taxon>
        <taxon>Bacillati</taxon>
        <taxon>Bacillota</taxon>
        <taxon>Clostridia</taxon>
        <taxon>Eubacteriales</taxon>
        <taxon>Desulfotomaculaceae</taxon>
        <taxon>Pelotomaculum</taxon>
    </lineage>
</organism>
<dbReference type="GO" id="GO:0005737">
    <property type="term" value="C:cytoplasm"/>
    <property type="evidence" value="ECO:0007669"/>
    <property type="project" value="TreeGrafter"/>
</dbReference>
<dbReference type="RefSeq" id="WP_134212866.1">
    <property type="nucleotide sequence ID" value="NZ_QFFZ01000007.1"/>
</dbReference>
<evidence type="ECO:0000313" key="5">
    <source>
        <dbReference type="Proteomes" id="UP000297597"/>
    </source>
</evidence>
<dbReference type="InterPro" id="IPR036249">
    <property type="entry name" value="Thioredoxin-like_sf"/>
</dbReference>
<dbReference type="Gene3D" id="3.40.30.10">
    <property type="entry name" value="Glutaredoxin"/>
    <property type="match status" value="1"/>
</dbReference>
<evidence type="ECO:0000256" key="1">
    <source>
        <dbReference type="ARBA" id="ARBA00008987"/>
    </source>
</evidence>
<dbReference type="PANTHER" id="PTHR45663:SF11">
    <property type="entry name" value="GEO12009P1"/>
    <property type="match status" value="1"/>
</dbReference>
<gene>
    <name evidence="4" type="primary">trxA_2</name>
    <name evidence="4" type="ORF">Pmgp_00987</name>
</gene>
<dbReference type="PANTHER" id="PTHR45663">
    <property type="entry name" value="GEO12009P1"/>
    <property type="match status" value="1"/>
</dbReference>
<evidence type="ECO:0000259" key="3">
    <source>
        <dbReference type="PROSITE" id="PS51352"/>
    </source>
</evidence>
<comment type="caution">
    <text evidence="4">The sequence shown here is derived from an EMBL/GenBank/DDBJ whole genome shotgun (WGS) entry which is preliminary data.</text>
</comment>
<dbReference type="Proteomes" id="UP000297597">
    <property type="component" value="Unassembled WGS sequence"/>
</dbReference>
<proteinExistence type="inferred from homology"/>
<dbReference type="PROSITE" id="PS51352">
    <property type="entry name" value="THIOREDOXIN_2"/>
    <property type="match status" value="1"/>
</dbReference>
<comment type="similarity">
    <text evidence="1">Belongs to the thioredoxin family.</text>
</comment>
<dbReference type="SUPFAM" id="SSF52833">
    <property type="entry name" value="Thioredoxin-like"/>
    <property type="match status" value="1"/>
</dbReference>
<evidence type="ECO:0000256" key="2">
    <source>
        <dbReference type="ARBA" id="ARBA00023284"/>
    </source>
</evidence>
<keyword evidence="5" id="KW-1185">Reference proteome</keyword>
<evidence type="ECO:0000313" key="4">
    <source>
        <dbReference type="EMBL" id="TEB12370.1"/>
    </source>
</evidence>
<dbReference type="CDD" id="cd02947">
    <property type="entry name" value="TRX_family"/>
    <property type="match status" value="1"/>
</dbReference>
<sequence>MELKNLNAVTFEEIVYDNCENCLVVFSRKTCHVCAEVVPMVEETAEKYKDKLGFYHVDVEEQKDLYNRFSLRGVPQLLFFKDGEYQYKLAGKVEEEQLEEKIEELL</sequence>
<reference evidence="4 5" key="1">
    <citation type="journal article" date="2018" name="Environ. Microbiol.">
        <title>Novel energy conservation strategies and behaviour of Pelotomaculum schinkii driving syntrophic propionate catabolism.</title>
        <authorList>
            <person name="Hidalgo-Ahumada C.A.P."/>
            <person name="Nobu M.K."/>
            <person name="Narihiro T."/>
            <person name="Tamaki H."/>
            <person name="Liu W.T."/>
            <person name="Kamagata Y."/>
            <person name="Stams A.J.M."/>
            <person name="Imachi H."/>
            <person name="Sousa D.Z."/>
        </authorList>
    </citation>
    <scope>NUCLEOTIDE SEQUENCE [LARGE SCALE GENOMIC DNA]</scope>
    <source>
        <strain evidence="4 5">MGP</strain>
    </source>
</reference>
<dbReference type="AlphaFoldDB" id="A0A4Y7RUC1"/>
<dbReference type="InterPro" id="IPR013766">
    <property type="entry name" value="Thioredoxin_domain"/>
</dbReference>
<feature type="domain" description="Thioredoxin" evidence="3">
    <location>
        <begin position="1"/>
        <end position="106"/>
    </location>
</feature>
<keyword evidence="2" id="KW-0676">Redox-active center</keyword>
<dbReference type="Pfam" id="PF00085">
    <property type="entry name" value="Thioredoxin"/>
    <property type="match status" value="1"/>
</dbReference>